<dbReference type="GO" id="GO:0009253">
    <property type="term" value="P:peptidoglycan catabolic process"/>
    <property type="evidence" value="ECO:0007669"/>
    <property type="project" value="InterPro"/>
</dbReference>
<dbReference type="PANTHER" id="PTHR30404">
    <property type="entry name" value="N-ACETYLMURAMOYL-L-ALANINE AMIDASE"/>
    <property type="match status" value="1"/>
</dbReference>
<accession>A0A3Q9BMK4</accession>
<dbReference type="InterPro" id="IPR050695">
    <property type="entry name" value="N-acetylmuramoyl_amidase_3"/>
</dbReference>
<evidence type="ECO:0000259" key="3">
    <source>
        <dbReference type="PROSITE" id="PS51781"/>
    </source>
</evidence>
<dbReference type="InterPro" id="IPR017293">
    <property type="entry name" value="N-acetylmuramoyl-L-ala_amidase"/>
</dbReference>
<dbReference type="AlphaFoldDB" id="A0A3Q9BMK4"/>
<dbReference type="EMBL" id="CP034465">
    <property type="protein sequence ID" value="AZP05463.1"/>
    <property type="molecule type" value="Genomic_DNA"/>
</dbReference>
<protein>
    <submittedName>
        <fullName evidence="4">N-acetylmuramoyl-L-alanine amidase</fullName>
    </submittedName>
</protein>
<sequence>MRTLQLSRNAMLILLVVFFMTLGSIGTVALANYTNVVVEASVVNVRLGPGLSYEIMTQVQGGANVNVLSEKNEWYKVRLDDGRIGWIASWLVDNTEVAASQNLVATIIESSVNVREENSQEAEIVGTAVEGEQFNLLYEENGWSQIYYHDRVAWVLSELVELSPGLIESEIEAEQDMSAETTPVAGNITIINEGVNIRSGPSLNDEVLMTATLGESFPFIREVGDFYEVEFEDGTTGFIANWLVELDSTISQNEAPLITTTLSEATIVIDPGHGGTDPGALGSFVYEKEVTLSTAEQVAKKLEQAGANVILTRTDDESVSLEERVWMSNSYQADLFISLHYDSTPEGVFGTGFTTYYYNGNDSYLAELMNDKLGQNLPLQNNGVAFGDYLVLRENSQPSLLLELGYMNNDDDAYTFDNNYYRDLVADSIFAALTEYFQ</sequence>
<dbReference type="SMART" id="SM00646">
    <property type="entry name" value="Ami_3"/>
    <property type="match status" value="1"/>
</dbReference>
<dbReference type="GO" id="GO:0030288">
    <property type="term" value="C:outer membrane-bounded periplasmic space"/>
    <property type="evidence" value="ECO:0007669"/>
    <property type="project" value="TreeGrafter"/>
</dbReference>
<dbReference type="InterPro" id="IPR002508">
    <property type="entry name" value="MurNAc-LAA_cat"/>
</dbReference>
<dbReference type="Pfam" id="PF01520">
    <property type="entry name" value="Amidase_3"/>
    <property type="match status" value="1"/>
</dbReference>
<dbReference type="CDD" id="cd02696">
    <property type="entry name" value="MurNAc-LAA"/>
    <property type="match status" value="1"/>
</dbReference>
<dbReference type="GO" id="GO:0008745">
    <property type="term" value="F:N-acetylmuramoyl-L-alanine amidase activity"/>
    <property type="evidence" value="ECO:0007669"/>
    <property type="project" value="InterPro"/>
</dbReference>
<evidence type="ECO:0000256" key="2">
    <source>
        <dbReference type="ARBA" id="ARBA00023316"/>
    </source>
</evidence>
<dbReference type="Gene3D" id="3.40.630.40">
    <property type="entry name" value="Zn-dependent exopeptidases"/>
    <property type="match status" value="1"/>
</dbReference>
<organism evidence="4 5">
    <name type="scientific">Jeotgalibaca ciconiae</name>
    <dbReference type="NCBI Taxonomy" id="2496265"/>
    <lineage>
        <taxon>Bacteria</taxon>
        <taxon>Bacillati</taxon>
        <taxon>Bacillota</taxon>
        <taxon>Bacilli</taxon>
        <taxon>Lactobacillales</taxon>
        <taxon>Carnobacteriaceae</taxon>
        <taxon>Jeotgalibaca</taxon>
    </lineage>
</organism>
<name>A0A3Q9BMK4_9LACT</name>
<evidence type="ECO:0000313" key="4">
    <source>
        <dbReference type="EMBL" id="AZP05463.1"/>
    </source>
</evidence>
<gene>
    <name evidence="4" type="ORF">EJN90_12840</name>
</gene>
<evidence type="ECO:0000256" key="1">
    <source>
        <dbReference type="ARBA" id="ARBA00022801"/>
    </source>
</evidence>
<reference evidence="5" key="1">
    <citation type="submission" date="2018-12" db="EMBL/GenBank/DDBJ databases">
        <title>Complete genome sequencing of Jeotgalibaca sp. H21T32.</title>
        <authorList>
            <person name="Bae J.-W."/>
            <person name="Lee S.-Y."/>
        </authorList>
    </citation>
    <scope>NUCLEOTIDE SEQUENCE [LARGE SCALE GENOMIC DNA]</scope>
    <source>
        <strain evidence="5">H21T32</strain>
    </source>
</reference>
<dbReference type="PROSITE" id="PS51781">
    <property type="entry name" value="SH3B"/>
    <property type="match status" value="3"/>
</dbReference>
<feature type="domain" description="SH3b" evidence="3">
    <location>
        <begin position="98"/>
        <end position="164"/>
    </location>
</feature>
<keyword evidence="2" id="KW-0961">Cell wall biogenesis/degradation</keyword>
<dbReference type="OrthoDB" id="9806267at2"/>
<dbReference type="PANTHER" id="PTHR30404:SF7">
    <property type="entry name" value="CELL WALL AMIDASE LYTH-RELATED"/>
    <property type="match status" value="1"/>
</dbReference>
<keyword evidence="5" id="KW-1185">Reference proteome</keyword>
<dbReference type="GO" id="GO:0071555">
    <property type="term" value="P:cell wall organization"/>
    <property type="evidence" value="ECO:0007669"/>
    <property type="project" value="UniProtKB-KW"/>
</dbReference>
<dbReference type="PIRSF" id="PIRSF037846">
    <property type="entry name" value="Autolysin_YrvJ_prd"/>
    <property type="match status" value="1"/>
</dbReference>
<dbReference type="RefSeq" id="WP_126111889.1">
    <property type="nucleotide sequence ID" value="NZ_CP034465.1"/>
</dbReference>
<dbReference type="Pfam" id="PF08239">
    <property type="entry name" value="SH3_3"/>
    <property type="match status" value="3"/>
</dbReference>
<dbReference type="SUPFAM" id="SSF53187">
    <property type="entry name" value="Zn-dependent exopeptidases"/>
    <property type="match status" value="1"/>
</dbReference>
<dbReference type="InterPro" id="IPR003646">
    <property type="entry name" value="SH3-like_bac-type"/>
</dbReference>
<feature type="domain" description="SH3b" evidence="3">
    <location>
        <begin position="185"/>
        <end position="247"/>
    </location>
</feature>
<dbReference type="Gene3D" id="2.30.30.40">
    <property type="entry name" value="SH3 Domains"/>
    <property type="match status" value="3"/>
</dbReference>
<dbReference type="KEGG" id="jeh:EJN90_12840"/>
<dbReference type="Proteomes" id="UP000273326">
    <property type="component" value="Chromosome"/>
</dbReference>
<dbReference type="SMART" id="SM00287">
    <property type="entry name" value="SH3b"/>
    <property type="match status" value="3"/>
</dbReference>
<proteinExistence type="predicted"/>
<keyword evidence="1" id="KW-0378">Hydrolase</keyword>
<feature type="domain" description="SH3b" evidence="3">
    <location>
        <begin position="33"/>
        <end position="95"/>
    </location>
</feature>
<evidence type="ECO:0000313" key="5">
    <source>
        <dbReference type="Proteomes" id="UP000273326"/>
    </source>
</evidence>